<dbReference type="SUPFAM" id="SSF46689">
    <property type="entry name" value="Homeodomain-like"/>
    <property type="match status" value="1"/>
</dbReference>
<dbReference type="Proteomes" id="UP000008068">
    <property type="component" value="Unassembled WGS sequence"/>
</dbReference>
<comment type="subcellular location">
    <subcellularLocation>
        <location evidence="1">Nucleus</location>
    </subcellularLocation>
</comment>
<name>G0P5L0_CAEBE</name>
<evidence type="ECO:0000256" key="2">
    <source>
        <dbReference type="SAM" id="Coils"/>
    </source>
</evidence>
<accession>G0P5L0</accession>
<evidence type="ECO:0000256" key="1">
    <source>
        <dbReference type="ARBA" id="ARBA00004123"/>
    </source>
</evidence>
<feature type="region of interest" description="Disordered" evidence="3">
    <location>
        <begin position="42"/>
        <end position="68"/>
    </location>
</feature>
<gene>
    <name evidence="4" type="ORF">CAEBREN_15311</name>
</gene>
<protein>
    <submittedName>
        <fullName evidence="4">Uncharacterized protein</fullName>
    </submittedName>
</protein>
<dbReference type="InParanoid" id="G0P5L0"/>
<dbReference type="Gene3D" id="1.10.10.60">
    <property type="entry name" value="Homeodomain-like"/>
    <property type="match status" value="1"/>
</dbReference>
<evidence type="ECO:0000313" key="4">
    <source>
        <dbReference type="EMBL" id="EGT45498.1"/>
    </source>
</evidence>
<feature type="coiled-coil region" evidence="2">
    <location>
        <begin position="9"/>
        <end position="36"/>
    </location>
</feature>
<evidence type="ECO:0000313" key="5">
    <source>
        <dbReference type="Proteomes" id="UP000008068"/>
    </source>
</evidence>
<proteinExistence type="predicted"/>
<evidence type="ECO:0000256" key="3">
    <source>
        <dbReference type="SAM" id="MobiDB-lite"/>
    </source>
</evidence>
<organism evidence="5">
    <name type="scientific">Caenorhabditis brenneri</name>
    <name type="common">Nematode worm</name>
    <dbReference type="NCBI Taxonomy" id="135651"/>
    <lineage>
        <taxon>Eukaryota</taxon>
        <taxon>Metazoa</taxon>
        <taxon>Ecdysozoa</taxon>
        <taxon>Nematoda</taxon>
        <taxon>Chromadorea</taxon>
        <taxon>Rhabditida</taxon>
        <taxon>Rhabditina</taxon>
        <taxon>Rhabditomorpha</taxon>
        <taxon>Rhabditoidea</taxon>
        <taxon>Rhabditidae</taxon>
        <taxon>Peloderinae</taxon>
        <taxon>Caenorhabditis</taxon>
    </lineage>
</organism>
<reference evidence="5" key="1">
    <citation type="submission" date="2011-07" db="EMBL/GenBank/DDBJ databases">
        <authorList>
            <consortium name="Caenorhabditis brenneri Sequencing and Analysis Consortium"/>
            <person name="Wilson R.K."/>
        </authorList>
    </citation>
    <scope>NUCLEOTIDE SEQUENCE [LARGE SCALE GENOMIC DNA]</scope>
    <source>
        <strain evidence="5">PB2801</strain>
    </source>
</reference>
<sequence>MTMVCEDAIEKLEKQLIEKEEIVKTLESENERLRTLVSRRNTVAKDEDESESDVSRDVKPKRPRHKRGTRYSIKEDQMMYTYVYQMMLKGIAVKGMELQSLTTWDQMKKQSNINRSPESLKTRWVKLRRMGDELMKTSLTTGVKSYLRKAFLNQCCLDSDDTSAVDSDANFSNDSSC</sequence>
<dbReference type="GO" id="GO:0005634">
    <property type="term" value="C:nucleus"/>
    <property type="evidence" value="ECO:0007669"/>
    <property type="project" value="UniProtKB-SubCell"/>
</dbReference>
<dbReference type="HOGENOM" id="CLU_1519187_0_0_1"/>
<dbReference type="InterPro" id="IPR009057">
    <property type="entry name" value="Homeodomain-like_sf"/>
</dbReference>
<keyword evidence="2" id="KW-0175">Coiled coil</keyword>
<dbReference type="AlphaFoldDB" id="G0P5L0"/>
<keyword evidence="5" id="KW-1185">Reference proteome</keyword>
<dbReference type="EMBL" id="GL380084">
    <property type="protein sequence ID" value="EGT45498.1"/>
    <property type="molecule type" value="Genomic_DNA"/>
</dbReference>